<evidence type="ECO:0000313" key="7">
    <source>
        <dbReference type="Proteomes" id="UP000235661"/>
    </source>
</evidence>
<reference evidence="6 7" key="1">
    <citation type="submission" date="2017-09" db="EMBL/GenBank/DDBJ databases">
        <title>Bacterial strain isolated from the female urinary microbiota.</title>
        <authorList>
            <person name="Thomas-White K."/>
            <person name="Kumar N."/>
            <person name="Forster S."/>
            <person name="Putonti C."/>
            <person name="Lawley T."/>
            <person name="Wolfe A.J."/>
        </authorList>
    </citation>
    <scope>NUCLEOTIDE SEQUENCE [LARGE SCALE GENOMIC DNA]</scope>
    <source>
        <strain evidence="6 7">UMB0818</strain>
    </source>
</reference>
<dbReference type="Gene3D" id="1.10.30.50">
    <property type="match status" value="1"/>
</dbReference>
<dbReference type="GO" id="GO:0008270">
    <property type="term" value="F:zinc ion binding"/>
    <property type="evidence" value="ECO:0007669"/>
    <property type="project" value="InterPro"/>
</dbReference>
<gene>
    <name evidence="6" type="ORF">CJ232_04245</name>
</gene>
<protein>
    <recommendedName>
        <fullName evidence="4">Putative HNH nuclease YajD</fullName>
    </recommendedName>
</protein>
<dbReference type="InterPro" id="IPR002711">
    <property type="entry name" value="HNH"/>
</dbReference>
<dbReference type="SMART" id="SM00507">
    <property type="entry name" value="HNHc"/>
    <property type="match status" value="1"/>
</dbReference>
<dbReference type="PANTHER" id="PTHR41286">
    <property type="entry name" value="HNH NUCLEASE YAJD-RELATED"/>
    <property type="match status" value="1"/>
</dbReference>
<comment type="caution">
    <text evidence="6">The sequence shown here is derived from an EMBL/GenBank/DDBJ whole genome shotgun (WGS) entry which is preliminary data.</text>
</comment>
<evidence type="ECO:0000256" key="4">
    <source>
        <dbReference type="ARBA" id="ARBA00040194"/>
    </source>
</evidence>
<evidence type="ECO:0000256" key="1">
    <source>
        <dbReference type="ARBA" id="ARBA00022722"/>
    </source>
</evidence>
<dbReference type="EMBL" id="PNGI01000006">
    <property type="protein sequence ID" value="PMC10715.1"/>
    <property type="molecule type" value="Genomic_DNA"/>
</dbReference>
<dbReference type="InterPro" id="IPR003615">
    <property type="entry name" value="HNH_nuc"/>
</dbReference>
<dbReference type="GO" id="GO:0016787">
    <property type="term" value="F:hydrolase activity"/>
    <property type="evidence" value="ECO:0007669"/>
    <property type="project" value="UniProtKB-KW"/>
</dbReference>
<evidence type="ECO:0000259" key="5">
    <source>
        <dbReference type="SMART" id="SM00507"/>
    </source>
</evidence>
<dbReference type="GO" id="GO:0003676">
    <property type="term" value="F:nucleic acid binding"/>
    <property type="evidence" value="ECO:0007669"/>
    <property type="project" value="InterPro"/>
</dbReference>
<dbReference type="CDD" id="cd00085">
    <property type="entry name" value="HNHc"/>
    <property type="match status" value="1"/>
</dbReference>
<dbReference type="PANTHER" id="PTHR41286:SF1">
    <property type="entry name" value="HNH NUCLEASE YAJD-RELATED"/>
    <property type="match status" value="1"/>
</dbReference>
<organism evidence="6 7">
    <name type="scientific">Hoylesella timonensis</name>
    <dbReference type="NCBI Taxonomy" id="386414"/>
    <lineage>
        <taxon>Bacteria</taxon>
        <taxon>Pseudomonadati</taxon>
        <taxon>Bacteroidota</taxon>
        <taxon>Bacteroidia</taxon>
        <taxon>Bacteroidales</taxon>
        <taxon>Prevotellaceae</taxon>
        <taxon>Hoylesella</taxon>
    </lineage>
</organism>
<name>A0A2N6Q6U3_9BACT</name>
<dbReference type="Proteomes" id="UP000235661">
    <property type="component" value="Unassembled WGS sequence"/>
</dbReference>
<sequence length="121" mass="14449">MLNIKLNQFVKNMAKDKDYKRMIHTGRWLRLRRDKLSAYPLCERCKIEGRIKAATEVHHIVPVESALTVREKERLLFDYHNLMSLCHDCHVKTHVELGRSGKKLAKRRAEEHLRQFVKKFL</sequence>
<proteinExistence type="inferred from homology"/>
<dbReference type="GO" id="GO:0005829">
    <property type="term" value="C:cytosol"/>
    <property type="evidence" value="ECO:0007669"/>
    <property type="project" value="TreeGrafter"/>
</dbReference>
<evidence type="ECO:0000256" key="3">
    <source>
        <dbReference type="ARBA" id="ARBA00038412"/>
    </source>
</evidence>
<evidence type="ECO:0000256" key="2">
    <source>
        <dbReference type="ARBA" id="ARBA00022801"/>
    </source>
</evidence>
<dbReference type="Pfam" id="PF01844">
    <property type="entry name" value="HNH"/>
    <property type="match status" value="1"/>
</dbReference>
<evidence type="ECO:0000313" key="6">
    <source>
        <dbReference type="EMBL" id="PMC10715.1"/>
    </source>
</evidence>
<dbReference type="GO" id="GO:0004519">
    <property type="term" value="F:endonuclease activity"/>
    <property type="evidence" value="ECO:0007669"/>
    <property type="project" value="UniProtKB-KW"/>
</dbReference>
<feature type="domain" description="HNH nuclease" evidence="5">
    <location>
        <begin position="30"/>
        <end position="91"/>
    </location>
</feature>
<keyword evidence="1" id="KW-0540">Nuclease</keyword>
<comment type="similarity">
    <text evidence="3">Belongs to the HNH nuclease family.</text>
</comment>
<dbReference type="AlphaFoldDB" id="A0A2N6Q6U3"/>
<accession>A0A2N6Q6U3</accession>
<keyword evidence="2" id="KW-0378">Hydrolase</keyword>
<keyword evidence="6" id="KW-0255">Endonuclease</keyword>